<comment type="caution">
    <text evidence="6">The sequence shown here is derived from an EMBL/GenBank/DDBJ whole genome shotgun (WGS) entry which is preliminary data.</text>
</comment>
<dbReference type="Pfam" id="PF00046">
    <property type="entry name" value="Homeodomain"/>
    <property type="match status" value="1"/>
</dbReference>
<evidence type="ECO:0000313" key="6">
    <source>
        <dbReference type="EMBL" id="KAH3721529.1"/>
    </source>
</evidence>
<name>A0A9D4CDV0_DREPO</name>
<feature type="DNA-binding region" description="Homeobox" evidence="2">
    <location>
        <begin position="15"/>
        <end position="74"/>
    </location>
</feature>
<organism evidence="6 7">
    <name type="scientific">Dreissena polymorpha</name>
    <name type="common">Zebra mussel</name>
    <name type="synonym">Mytilus polymorpha</name>
    <dbReference type="NCBI Taxonomy" id="45954"/>
    <lineage>
        <taxon>Eukaryota</taxon>
        <taxon>Metazoa</taxon>
        <taxon>Spiralia</taxon>
        <taxon>Lophotrochozoa</taxon>
        <taxon>Mollusca</taxon>
        <taxon>Bivalvia</taxon>
        <taxon>Autobranchia</taxon>
        <taxon>Heteroconchia</taxon>
        <taxon>Euheterodonta</taxon>
        <taxon>Imparidentia</taxon>
        <taxon>Neoheterodontei</taxon>
        <taxon>Myida</taxon>
        <taxon>Dreissenoidea</taxon>
        <taxon>Dreissenidae</taxon>
        <taxon>Dreissena</taxon>
    </lineage>
</organism>
<dbReference type="GO" id="GO:0000981">
    <property type="term" value="F:DNA-binding transcription factor activity, RNA polymerase II-specific"/>
    <property type="evidence" value="ECO:0007669"/>
    <property type="project" value="TreeGrafter"/>
</dbReference>
<accession>A0A9D4CDV0</accession>
<dbReference type="Gene3D" id="1.10.10.60">
    <property type="entry name" value="Homeodomain-like"/>
    <property type="match status" value="1"/>
</dbReference>
<feature type="region of interest" description="Disordered" evidence="4">
    <location>
        <begin position="1"/>
        <end position="20"/>
    </location>
</feature>
<dbReference type="PROSITE" id="PS50071">
    <property type="entry name" value="HOMEOBOX_2"/>
    <property type="match status" value="1"/>
</dbReference>
<evidence type="ECO:0000256" key="2">
    <source>
        <dbReference type="PROSITE-ProRule" id="PRU00108"/>
    </source>
</evidence>
<dbReference type="CDD" id="cd00086">
    <property type="entry name" value="homeodomain"/>
    <property type="match status" value="1"/>
</dbReference>
<feature type="region of interest" description="Disordered" evidence="4">
    <location>
        <begin position="74"/>
        <end position="93"/>
    </location>
</feature>
<reference evidence="6" key="1">
    <citation type="journal article" date="2019" name="bioRxiv">
        <title>The Genome of the Zebra Mussel, Dreissena polymorpha: A Resource for Invasive Species Research.</title>
        <authorList>
            <person name="McCartney M.A."/>
            <person name="Auch B."/>
            <person name="Kono T."/>
            <person name="Mallez S."/>
            <person name="Zhang Y."/>
            <person name="Obille A."/>
            <person name="Becker A."/>
            <person name="Abrahante J.E."/>
            <person name="Garbe J."/>
            <person name="Badalamenti J.P."/>
            <person name="Herman A."/>
            <person name="Mangelson H."/>
            <person name="Liachko I."/>
            <person name="Sullivan S."/>
            <person name="Sone E.D."/>
            <person name="Koren S."/>
            <person name="Silverstein K.A.T."/>
            <person name="Beckman K.B."/>
            <person name="Gohl D.M."/>
        </authorList>
    </citation>
    <scope>NUCLEOTIDE SEQUENCE</scope>
    <source>
        <strain evidence="6">Duluth1</strain>
        <tissue evidence="6">Whole animal</tissue>
    </source>
</reference>
<evidence type="ECO:0000256" key="3">
    <source>
        <dbReference type="RuleBase" id="RU000682"/>
    </source>
</evidence>
<comment type="subcellular location">
    <subcellularLocation>
        <location evidence="1 2 3">Nucleus</location>
    </subcellularLocation>
</comment>
<dbReference type="InterPro" id="IPR001356">
    <property type="entry name" value="HD"/>
</dbReference>
<keyword evidence="2 3" id="KW-0238">DNA-binding</keyword>
<dbReference type="EMBL" id="JAIWYP010000013">
    <property type="protein sequence ID" value="KAH3721529.1"/>
    <property type="molecule type" value="Genomic_DNA"/>
</dbReference>
<evidence type="ECO:0000313" key="7">
    <source>
        <dbReference type="Proteomes" id="UP000828390"/>
    </source>
</evidence>
<dbReference type="SMART" id="SM00389">
    <property type="entry name" value="HOX"/>
    <property type="match status" value="1"/>
</dbReference>
<sequence>MKLTYSTHPGKTGSQRRQQTTFTPEQLDALEAVYSDNSHPDVQVRVRLAIKLGLTGNNILIWFKNRRANTRNTDYNDANKVAPNSPRADTVTADNDDVRKRTPTYRLLKKRSQNNNYVTIATPKQLRCVYNNVSDGKEWIAEANIDACFMRDGIHGFKLHAECN</sequence>
<protein>
    <recommendedName>
        <fullName evidence="5">Homeobox domain-containing protein</fullName>
    </recommendedName>
</protein>
<evidence type="ECO:0000259" key="5">
    <source>
        <dbReference type="PROSITE" id="PS50071"/>
    </source>
</evidence>
<dbReference type="PANTHER" id="PTHR24329:SF543">
    <property type="entry name" value="FI01017P-RELATED"/>
    <property type="match status" value="1"/>
</dbReference>
<dbReference type="InterPro" id="IPR050649">
    <property type="entry name" value="Paired_Homeobox_TFs"/>
</dbReference>
<dbReference type="PANTHER" id="PTHR24329">
    <property type="entry name" value="HOMEOBOX PROTEIN ARISTALESS"/>
    <property type="match status" value="1"/>
</dbReference>
<keyword evidence="2 3" id="KW-0539">Nucleus</keyword>
<dbReference type="SUPFAM" id="SSF46689">
    <property type="entry name" value="Homeodomain-like"/>
    <property type="match status" value="1"/>
</dbReference>
<keyword evidence="2 3" id="KW-0371">Homeobox</keyword>
<dbReference type="GO" id="GO:0000977">
    <property type="term" value="F:RNA polymerase II transcription regulatory region sequence-specific DNA binding"/>
    <property type="evidence" value="ECO:0007669"/>
    <property type="project" value="TreeGrafter"/>
</dbReference>
<dbReference type="InterPro" id="IPR009057">
    <property type="entry name" value="Homeodomain-like_sf"/>
</dbReference>
<keyword evidence="7" id="KW-1185">Reference proteome</keyword>
<evidence type="ECO:0000256" key="1">
    <source>
        <dbReference type="ARBA" id="ARBA00004123"/>
    </source>
</evidence>
<dbReference type="OrthoDB" id="6159439at2759"/>
<gene>
    <name evidence="6" type="ORF">DPMN_064458</name>
</gene>
<dbReference type="GO" id="GO:0005634">
    <property type="term" value="C:nucleus"/>
    <property type="evidence" value="ECO:0007669"/>
    <property type="project" value="UniProtKB-SubCell"/>
</dbReference>
<dbReference type="Proteomes" id="UP000828390">
    <property type="component" value="Unassembled WGS sequence"/>
</dbReference>
<evidence type="ECO:0000256" key="4">
    <source>
        <dbReference type="SAM" id="MobiDB-lite"/>
    </source>
</evidence>
<feature type="domain" description="Homeobox" evidence="5">
    <location>
        <begin position="13"/>
        <end position="73"/>
    </location>
</feature>
<proteinExistence type="predicted"/>
<reference evidence="6" key="2">
    <citation type="submission" date="2020-11" db="EMBL/GenBank/DDBJ databases">
        <authorList>
            <person name="McCartney M.A."/>
            <person name="Auch B."/>
            <person name="Kono T."/>
            <person name="Mallez S."/>
            <person name="Becker A."/>
            <person name="Gohl D.M."/>
            <person name="Silverstein K.A.T."/>
            <person name="Koren S."/>
            <person name="Bechman K.B."/>
            <person name="Herman A."/>
            <person name="Abrahante J.E."/>
            <person name="Garbe J."/>
        </authorList>
    </citation>
    <scope>NUCLEOTIDE SEQUENCE</scope>
    <source>
        <strain evidence="6">Duluth1</strain>
        <tissue evidence="6">Whole animal</tissue>
    </source>
</reference>
<dbReference type="AlphaFoldDB" id="A0A9D4CDV0"/>